<reference evidence="1 2" key="2">
    <citation type="submission" date="2018-11" db="EMBL/GenBank/DDBJ databases">
        <authorList>
            <consortium name="Pathogen Informatics"/>
        </authorList>
    </citation>
    <scope>NUCLEOTIDE SEQUENCE [LARGE SCALE GENOMIC DNA]</scope>
    <source>
        <strain evidence="1 2">Costa Rica</strain>
    </source>
</reference>
<evidence type="ECO:0000313" key="1">
    <source>
        <dbReference type="EMBL" id="VDM59195.1"/>
    </source>
</evidence>
<dbReference type="AlphaFoldDB" id="A0A0R3PQH9"/>
<dbReference type="WBParaSite" id="ACOC_0000760901-mRNA-1">
    <property type="protein sequence ID" value="ACOC_0000760901-mRNA-1"/>
    <property type="gene ID" value="ACOC_0000760901"/>
</dbReference>
<evidence type="ECO:0000313" key="2">
    <source>
        <dbReference type="Proteomes" id="UP000267027"/>
    </source>
</evidence>
<name>A0A0R3PQH9_ANGCS</name>
<organism evidence="3">
    <name type="scientific">Angiostrongylus costaricensis</name>
    <name type="common">Nematode worm</name>
    <dbReference type="NCBI Taxonomy" id="334426"/>
    <lineage>
        <taxon>Eukaryota</taxon>
        <taxon>Metazoa</taxon>
        <taxon>Ecdysozoa</taxon>
        <taxon>Nematoda</taxon>
        <taxon>Chromadorea</taxon>
        <taxon>Rhabditida</taxon>
        <taxon>Rhabditina</taxon>
        <taxon>Rhabditomorpha</taxon>
        <taxon>Strongyloidea</taxon>
        <taxon>Metastrongylidae</taxon>
        <taxon>Angiostrongylus</taxon>
    </lineage>
</organism>
<reference evidence="3" key="1">
    <citation type="submission" date="2017-02" db="UniProtKB">
        <authorList>
            <consortium name="WormBaseParasite"/>
        </authorList>
    </citation>
    <scope>IDENTIFICATION</scope>
</reference>
<protein>
    <submittedName>
        <fullName evidence="1 3">Uncharacterized protein</fullName>
    </submittedName>
</protein>
<evidence type="ECO:0000313" key="3">
    <source>
        <dbReference type="WBParaSite" id="ACOC_0000760901-mRNA-1"/>
    </source>
</evidence>
<proteinExistence type="predicted"/>
<gene>
    <name evidence="1" type="ORF">ACOC_LOCUS7610</name>
</gene>
<accession>A0A0R3PQH9</accession>
<dbReference type="EMBL" id="UYYA01004057">
    <property type="protein sequence ID" value="VDM59195.1"/>
    <property type="molecule type" value="Genomic_DNA"/>
</dbReference>
<keyword evidence="2" id="KW-1185">Reference proteome</keyword>
<dbReference type="Proteomes" id="UP000267027">
    <property type="component" value="Unassembled WGS sequence"/>
</dbReference>
<sequence>MVFRSVIAAYFHNAVGGYHIIKLNTTLPDVIDAFGAPILHESLNVSDLDECVWSPSITNDRQYNRYILIQCRTVAAVAAILVLNS</sequence>